<gene>
    <name evidence="1" type="ORF">XCR1_60012</name>
</gene>
<name>W1JB72_9GAMM</name>
<protein>
    <submittedName>
        <fullName evidence="1">Uncharacterized protein</fullName>
    </submittedName>
</protein>
<dbReference type="EMBL" id="CBXE010000453">
    <property type="protein sequence ID" value="CDL86765.1"/>
    <property type="molecule type" value="Genomic_DNA"/>
</dbReference>
<organism evidence="1 2">
    <name type="scientific">Xenorhabdus cabanillasii JM26</name>
    <dbReference type="NCBI Taxonomy" id="1427517"/>
    <lineage>
        <taxon>Bacteria</taxon>
        <taxon>Pseudomonadati</taxon>
        <taxon>Pseudomonadota</taxon>
        <taxon>Gammaproteobacteria</taxon>
        <taxon>Enterobacterales</taxon>
        <taxon>Morganellaceae</taxon>
        <taxon>Xenorhabdus</taxon>
    </lineage>
</organism>
<sequence>MDRHKKLNEQLHTIKHITCQLSKTSFNLLILINKNENSFNVHIFLCIFFYSRHILLSPIDDTKPHKYIYSIKSIN</sequence>
<dbReference type="AlphaFoldDB" id="W1JB72"/>
<dbReference type="Proteomes" id="UP000019197">
    <property type="component" value="Unassembled WGS sequence"/>
</dbReference>
<reference evidence="1 2" key="1">
    <citation type="submission" date="2013-11" db="EMBL/GenBank/DDBJ databases">
        <title>Draft genome sequence and annotation of the entomopathogenic bacterium, Xenorhabdus cabanillasi strain JM26.</title>
        <authorList>
            <person name="Gualtieri M."/>
            <person name="Ogier J.C."/>
            <person name="Pages S."/>
            <person name="Givaudan A."/>
            <person name="Gaudriault S."/>
        </authorList>
    </citation>
    <scope>NUCLEOTIDE SEQUENCE [LARGE SCALE GENOMIC DNA]</scope>
    <source>
        <strain evidence="1 2">JM26</strain>
    </source>
</reference>
<proteinExistence type="predicted"/>
<evidence type="ECO:0000313" key="2">
    <source>
        <dbReference type="Proteomes" id="UP000019197"/>
    </source>
</evidence>
<accession>W1JB72</accession>
<comment type="caution">
    <text evidence="1">The sequence shown here is derived from an EMBL/GenBank/DDBJ whole genome shotgun (WGS) entry which is preliminary data.</text>
</comment>
<evidence type="ECO:0000313" key="1">
    <source>
        <dbReference type="EMBL" id="CDL86765.1"/>
    </source>
</evidence>